<gene>
    <name evidence="2" type="ORF">HZS54_05770</name>
</gene>
<dbReference type="PANTHER" id="PTHR42201:SF1">
    <property type="entry name" value="TAXIS PROTEIN"/>
    <property type="match status" value="1"/>
</dbReference>
<dbReference type="PANTHER" id="PTHR42201">
    <property type="entry name" value="TAXIS PROTEIN"/>
    <property type="match status" value="1"/>
</dbReference>
<dbReference type="EMBL" id="CP058909">
    <property type="protein sequence ID" value="QLH81177.1"/>
    <property type="molecule type" value="Genomic_DNA"/>
</dbReference>
<name>A0A7D5P577_9EURY</name>
<proteinExistence type="predicted"/>
<reference evidence="2 3" key="1">
    <citation type="submission" date="2020-07" db="EMBL/GenBank/DDBJ databases">
        <title>Halosimplex litoreum sp. nov. and Halosimplex rubrum sp. nov., isolated from different salt environments.</title>
        <authorList>
            <person name="Cui H."/>
        </authorList>
    </citation>
    <scope>NUCLEOTIDE SEQUENCE [LARGE SCALE GENOMIC DNA]</scope>
    <source>
        <strain evidence="2 3">R2</strain>
    </source>
</reference>
<comment type="function">
    <text evidence="1">Involved in taxis signal transduction.</text>
</comment>
<dbReference type="PIRSF" id="PIRSF026802">
    <property type="entry name" value="UCP026802"/>
    <property type="match status" value="1"/>
</dbReference>
<dbReference type="GeneID" id="56082077"/>
<dbReference type="KEGG" id="hpel:HZS54_05770"/>
<evidence type="ECO:0000313" key="2">
    <source>
        <dbReference type="EMBL" id="QLH81177.1"/>
    </source>
</evidence>
<dbReference type="GO" id="GO:0006935">
    <property type="term" value="P:chemotaxis"/>
    <property type="evidence" value="ECO:0007669"/>
    <property type="project" value="UniProtKB-UniRule"/>
</dbReference>
<dbReference type="Pfam" id="PF04283">
    <property type="entry name" value="CheF-arch"/>
    <property type="match status" value="1"/>
</dbReference>
<keyword evidence="1" id="KW-0145">Chemotaxis</keyword>
<dbReference type="Proteomes" id="UP000509346">
    <property type="component" value="Chromosome"/>
</dbReference>
<keyword evidence="3" id="KW-1185">Reference proteome</keyword>
<evidence type="ECO:0000256" key="1">
    <source>
        <dbReference type="PIRNR" id="PIRNR026802"/>
    </source>
</evidence>
<dbReference type="InterPro" id="IPR007381">
    <property type="entry name" value="CheF1/F2"/>
</dbReference>
<comment type="subunit">
    <text evidence="1">Interacts with chemotaxis (Che) proteins as well as flagella accessory (Fla) proteins.</text>
</comment>
<protein>
    <recommendedName>
        <fullName evidence="1">Taxis protein CheF</fullName>
    </recommendedName>
</protein>
<organism evidence="2 3">
    <name type="scientific">Halosimplex pelagicum</name>
    <dbReference type="NCBI Taxonomy" id="869886"/>
    <lineage>
        <taxon>Archaea</taxon>
        <taxon>Methanobacteriati</taxon>
        <taxon>Methanobacteriota</taxon>
        <taxon>Stenosarchaea group</taxon>
        <taxon>Halobacteria</taxon>
        <taxon>Halobacteriales</taxon>
        <taxon>Haloarculaceae</taxon>
        <taxon>Halosimplex</taxon>
    </lineage>
</organism>
<sequence length="289" mass="31374">MSGDEAKLVDTSGDYAFVVRDGEPVAEPRWRSSRVVLTSERLVFADADGNQSFPHGTVELVDDPESVVPEGFPADGATALRAGNHTVLVDAPDIEAFDREYCRAALDAEVILVKHPAVVGGVVQDTEWSKARFRFADDTVKLALPGGRSTAFPVSDVGTVETTTQGVMGTRRQVVQLEHTDEEGRSVETHFSGTDAHCHALAHLFEAVVSDRGGGDHELTETENQVLMALYSGVSPFEMSDFVGISVEEVEEIYQKLLEMDAVDEVRVRTEVSLNAHGRNLASEAMSEQ</sequence>
<accession>A0A7D5P577</accession>
<evidence type="ECO:0000313" key="3">
    <source>
        <dbReference type="Proteomes" id="UP000509346"/>
    </source>
</evidence>
<dbReference type="AlphaFoldDB" id="A0A7D5P577"/>
<dbReference type="OrthoDB" id="227825at2157"/>
<dbReference type="RefSeq" id="WP_179920985.1">
    <property type="nucleotide sequence ID" value="NZ_CP058909.1"/>
</dbReference>